<evidence type="ECO:0000313" key="7">
    <source>
        <dbReference type="EMBL" id="GFG35023.1"/>
    </source>
</evidence>
<dbReference type="PROSITE" id="PS00216">
    <property type="entry name" value="SUGAR_TRANSPORT_1"/>
    <property type="match status" value="1"/>
</dbReference>
<dbReference type="InParanoid" id="A0A6L2PR28"/>
<evidence type="ECO:0000256" key="1">
    <source>
        <dbReference type="ARBA" id="ARBA00004141"/>
    </source>
</evidence>
<dbReference type="AlphaFoldDB" id="A0A6L2PR28"/>
<evidence type="ECO:0000256" key="2">
    <source>
        <dbReference type="ARBA" id="ARBA00022692"/>
    </source>
</evidence>
<dbReference type="CDD" id="cd17317">
    <property type="entry name" value="MFS_SLC22"/>
    <property type="match status" value="1"/>
</dbReference>
<keyword evidence="4 5" id="KW-0472">Membrane</keyword>
<keyword evidence="8" id="KW-1185">Reference proteome</keyword>
<dbReference type="InterPro" id="IPR005828">
    <property type="entry name" value="MFS_sugar_transport-like"/>
</dbReference>
<dbReference type="PANTHER" id="PTHR24064">
    <property type="entry name" value="SOLUTE CARRIER FAMILY 22 MEMBER"/>
    <property type="match status" value="1"/>
</dbReference>
<evidence type="ECO:0000313" key="8">
    <source>
        <dbReference type="Proteomes" id="UP000502823"/>
    </source>
</evidence>
<keyword evidence="2 5" id="KW-0812">Transmembrane</keyword>
<dbReference type="GO" id="GO:0016020">
    <property type="term" value="C:membrane"/>
    <property type="evidence" value="ECO:0007669"/>
    <property type="project" value="UniProtKB-SubCell"/>
</dbReference>
<feature type="transmembrane region" description="Helical" evidence="5">
    <location>
        <begin position="255"/>
        <end position="273"/>
    </location>
</feature>
<gene>
    <name evidence="7" type="ORF">Cfor_08505</name>
</gene>
<evidence type="ECO:0000256" key="4">
    <source>
        <dbReference type="ARBA" id="ARBA00023136"/>
    </source>
</evidence>
<keyword evidence="3 5" id="KW-1133">Transmembrane helix</keyword>
<name>A0A6L2PR28_COPFO</name>
<dbReference type="GO" id="GO:0022857">
    <property type="term" value="F:transmembrane transporter activity"/>
    <property type="evidence" value="ECO:0007669"/>
    <property type="project" value="InterPro"/>
</dbReference>
<evidence type="ECO:0000256" key="5">
    <source>
        <dbReference type="SAM" id="Phobius"/>
    </source>
</evidence>
<accession>A0A6L2PR28</accession>
<feature type="transmembrane region" description="Helical" evidence="5">
    <location>
        <begin position="378"/>
        <end position="399"/>
    </location>
</feature>
<feature type="transmembrane region" description="Helical" evidence="5">
    <location>
        <begin position="406"/>
        <end position="425"/>
    </location>
</feature>
<reference evidence="8" key="1">
    <citation type="submission" date="2020-01" db="EMBL/GenBank/DDBJ databases">
        <title>Draft genome sequence of the Termite Coptotermes fromosanus.</title>
        <authorList>
            <person name="Itakura S."/>
            <person name="Yosikawa Y."/>
            <person name="Umezawa K."/>
        </authorList>
    </citation>
    <scope>NUCLEOTIDE SEQUENCE [LARGE SCALE GENOMIC DNA]</scope>
</reference>
<proteinExistence type="predicted"/>
<evidence type="ECO:0000256" key="3">
    <source>
        <dbReference type="ARBA" id="ARBA00022989"/>
    </source>
</evidence>
<comment type="subcellular location">
    <subcellularLocation>
        <location evidence="1">Membrane</location>
        <topology evidence="1">Multi-pass membrane protein</topology>
    </subcellularLocation>
</comment>
<feature type="transmembrane region" description="Helical" evidence="5">
    <location>
        <begin position="232"/>
        <end position="249"/>
    </location>
</feature>
<dbReference type="PROSITE" id="PS50850">
    <property type="entry name" value="MFS"/>
    <property type="match status" value="1"/>
</dbReference>
<dbReference type="InterPro" id="IPR005829">
    <property type="entry name" value="Sugar_transporter_CS"/>
</dbReference>
<dbReference type="OrthoDB" id="2261376at2759"/>
<dbReference type="Gene3D" id="1.20.1250.20">
    <property type="entry name" value="MFS general substrate transporter like domains"/>
    <property type="match status" value="1"/>
</dbReference>
<sequence>MDLDEILDEVGHFGKFQAINYVLVGFPVLLSAAFSLSYVFTAGDLEYRCRIPECEGEECHFHAEWLQFAVPFEEHDSQLRPSRCLRFAPLYETRNDSLCSSEMFDRNNKIRCLEWVYNGQETTLVNEWGITCEENEWKLTLVGTINNIGQFIGFPLAGFFSDRAGRRTALVVATVGAGVMGLARSFAWSYEAFLVFEFLDPVFASGIYPAGFVLSMELVGPRARVLGGTLTSFFYAFGEAILGGMALWLQNWRNLLRVFYVPALLCIAYLWFLPESVRWLLSMGKTKEAQNIILKAAKMNGVALSSDTLSKLQMTSTTDGKSENPEAVAKSTKEVLMQVLRSKLLLLRVVNCSFCWVTITFVFYGLSLTSVSVDGNKFTNFILVALIELPAYVVFYFTMDRFGRRSTLSVSLILSGISCISFAFVPTGKCNLNWLRMVLFLTGKFSITISFTVVYVYTTEMFPTELRHSLLGVCAMVGRIGSMVAPQTPLLEHYVESLPLFLFGGMSILSGLFSLSFPETLNSKLPDSVKEAESIGKKNLQMSYIRFPNSLFIITPKAEDFDWYLVFKYRYTPVYMTVDPSIMQCYKETCN</sequence>
<dbReference type="EMBL" id="BLKM01008815">
    <property type="protein sequence ID" value="GFG35023.1"/>
    <property type="molecule type" value="Genomic_DNA"/>
</dbReference>
<feature type="transmembrane region" description="Helical" evidence="5">
    <location>
        <begin position="437"/>
        <end position="457"/>
    </location>
</feature>
<dbReference type="InterPro" id="IPR036259">
    <property type="entry name" value="MFS_trans_sf"/>
</dbReference>
<protein>
    <recommendedName>
        <fullName evidence="6">Major facilitator superfamily (MFS) profile domain-containing protein</fullName>
    </recommendedName>
</protein>
<dbReference type="Proteomes" id="UP000502823">
    <property type="component" value="Unassembled WGS sequence"/>
</dbReference>
<dbReference type="Pfam" id="PF00083">
    <property type="entry name" value="Sugar_tr"/>
    <property type="match status" value="1"/>
</dbReference>
<evidence type="ECO:0000259" key="6">
    <source>
        <dbReference type="PROSITE" id="PS50850"/>
    </source>
</evidence>
<feature type="domain" description="Major facilitator superfamily (MFS) profile" evidence="6">
    <location>
        <begin position="81"/>
        <end position="522"/>
    </location>
</feature>
<feature type="transmembrane region" description="Helical" evidence="5">
    <location>
        <begin position="345"/>
        <end position="366"/>
    </location>
</feature>
<dbReference type="SUPFAM" id="SSF103473">
    <property type="entry name" value="MFS general substrate transporter"/>
    <property type="match status" value="1"/>
</dbReference>
<feature type="transmembrane region" description="Helical" evidence="5">
    <location>
        <begin position="202"/>
        <end position="220"/>
    </location>
</feature>
<comment type="caution">
    <text evidence="7">The sequence shown here is derived from an EMBL/GenBank/DDBJ whole genome shotgun (WGS) entry which is preliminary data.</text>
</comment>
<feature type="transmembrane region" description="Helical" evidence="5">
    <location>
        <begin position="169"/>
        <end position="190"/>
    </location>
</feature>
<dbReference type="InterPro" id="IPR020846">
    <property type="entry name" value="MFS_dom"/>
</dbReference>
<feature type="transmembrane region" description="Helical" evidence="5">
    <location>
        <begin position="18"/>
        <end position="40"/>
    </location>
</feature>
<dbReference type="FunCoup" id="A0A6L2PR28">
    <property type="interactions" value="4"/>
</dbReference>
<organism evidence="7 8">
    <name type="scientific">Coptotermes formosanus</name>
    <name type="common">Formosan subterranean termite</name>
    <dbReference type="NCBI Taxonomy" id="36987"/>
    <lineage>
        <taxon>Eukaryota</taxon>
        <taxon>Metazoa</taxon>
        <taxon>Ecdysozoa</taxon>
        <taxon>Arthropoda</taxon>
        <taxon>Hexapoda</taxon>
        <taxon>Insecta</taxon>
        <taxon>Pterygota</taxon>
        <taxon>Neoptera</taxon>
        <taxon>Polyneoptera</taxon>
        <taxon>Dictyoptera</taxon>
        <taxon>Blattodea</taxon>
        <taxon>Blattoidea</taxon>
        <taxon>Termitoidae</taxon>
        <taxon>Rhinotermitidae</taxon>
        <taxon>Coptotermes</taxon>
    </lineage>
</organism>